<evidence type="ECO:0000313" key="2">
    <source>
        <dbReference type="Proteomes" id="UP000823775"/>
    </source>
</evidence>
<protein>
    <submittedName>
        <fullName evidence="1">Uncharacterized protein</fullName>
    </submittedName>
</protein>
<feature type="non-terminal residue" evidence="1">
    <location>
        <position position="76"/>
    </location>
</feature>
<proteinExistence type="predicted"/>
<organism evidence="1 2">
    <name type="scientific">Datura stramonium</name>
    <name type="common">Jimsonweed</name>
    <name type="synonym">Common thornapple</name>
    <dbReference type="NCBI Taxonomy" id="4076"/>
    <lineage>
        <taxon>Eukaryota</taxon>
        <taxon>Viridiplantae</taxon>
        <taxon>Streptophyta</taxon>
        <taxon>Embryophyta</taxon>
        <taxon>Tracheophyta</taxon>
        <taxon>Spermatophyta</taxon>
        <taxon>Magnoliopsida</taxon>
        <taxon>eudicotyledons</taxon>
        <taxon>Gunneridae</taxon>
        <taxon>Pentapetalae</taxon>
        <taxon>asterids</taxon>
        <taxon>lamiids</taxon>
        <taxon>Solanales</taxon>
        <taxon>Solanaceae</taxon>
        <taxon>Solanoideae</taxon>
        <taxon>Datureae</taxon>
        <taxon>Datura</taxon>
    </lineage>
</organism>
<sequence>MDRSPRFRSISSDNCPMVIKWVQLVIKSCSMPMGSQVLVVRVIVRLVSGNDGSWYASMEIFRELGKIDSLFIGGNH</sequence>
<keyword evidence="2" id="KW-1185">Reference proteome</keyword>
<accession>A0ABS8SGW3</accession>
<comment type="caution">
    <text evidence="1">The sequence shown here is derived from an EMBL/GenBank/DDBJ whole genome shotgun (WGS) entry which is preliminary data.</text>
</comment>
<dbReference type="Proteomes" id="UP000823775">
    <property type="component" value="Unassembled WGS sequence"/>
</dbReference>
<reference evidence="1 2" key="1">
    <citation type="journal article" date="2021" name="BMC Genomics">
        <title>Datura genome reveals duplications of psychoactive alkaloid biosynthetic genes and high mutation rate following tissue culture.</title>
        <authorList>
            <person name="Rajewski A."/>
            <person name="Carter-House D."/>
            <person name="Stajich J."/>
            <person name="Litt A."/>
        </authorList>
    </citation>
    <scope>NUCLEOTIDE SEQUENCE [LARGE SCALE GENOMIC DNA]</scope>
    <source>
        <strain evidence="1">AR-01</strain>
    </source>
</reference>
<evidence type="ECO:0000313" key="1">
    <source>
        <dbReference type="EMBL" id="MCD7458040.1"/>
    </source>
</evidence>
<name>A0ABS8SGW3_DATST</name>
<gene>
    <name evidence="1" type="ORF">HAX54_037014</name>
</gene>
<dbReference type="EMBL" id="JACEIK010000493">
    <property type="protein sequence ID" value="MCD7458040.1"/>
    <property type="molecule type" value="Genomic_DNA"/>
</dbReference>